<dbReference type="Pfam" id="PF21263">
    <property type="entry name" value="Acyl-CoA-dh_C"/>
    <property type="match status" value="1"/>
</dbReference>
<evidence type="ECO:0000256" key="4">
    <source>
        <dbReference type="ARBA" id="ARBA00022827"/>
    </source>
</evidence>
<comment type="cofactor">
    <cofactor evidence="1 5">
        <name>FAD</name>
        <dbReference type="ChEBI" id="CHEBI:57692"/>
    </cofactor>
</comment>
<feature type="domain" description="Acyl-CoA dehydrogenase/oxidase N-terminal" evidence="8">
    <location>
        <begin position="29"/>
        <end position="141"/>
    </location>
</feature>
<keyword evidence="11" id="KW-1185">Reference proteome</keyword>
<dbReference type="Gene3D" id="1.20.140.10">
    <property type="entry name" value="Butyryl-CoA Dehydrogenase, subunit A, domain 3"/>
    <property type="match status" value="2"/>
</dbReference>
<dbReference type="Pfam" id="PF00441">
    <property type="entry name" value="Acyl-CoA_dh_1"/>
    <property type="match status" value="1"/>
</dbReference>
<gene>
    <name evidence="10" type="ORF">ABIC55_003930</name>
</gene>
<dbReference type="InterPro" id="IPR006091">
    <property type="entry name" value="Acyl-CoA_Oxase/DH_mid-dom"/>
</dbReference>
<dbReference type="InterPro" id="IPR046373">
    <property type="entry name" value="Acyl-CoA_Oxase/DH_mid-dom_sf"/>
</dbReference>
<dbReference type="PANTHER" id="PTHR43884">
    <property type="entry name" value="ACYL-COA DEHYDROGENASE"/>
    <property type="match status" value="1"/>
</dbReference>
<keyword evidence="4 5" id="KW-0274">FAD</keyword>
<evidence type="ECO:0000313" key="10">
    <source>
        <dbReference type="EMBL" id="MET3658812.1"/>
    </source>
</evidence>
<dbReference type="InterPro" id="IPR049426">
    <property type="entry name" value="Acyl-CoA-dh-like_C"/>
</dbReference>
<dbReference type="SUPFAM" id="SSF47203">
    <property type="entry name" value="Acyl-CoA dehydrogenase C-terminal domain-like"/>
    <property type="match status" value="1"/>
</dbReference>
<dbReference type="InterPro" id="IPR013786">
    <property type="entry name" value="AcylCoA_DH/ox_N"/>
</dbReference>
<evidence type="ECO:0000313" key="11">
    <source>
        <dbReference type="Proteomes" id="UP001549104"/>
    </source>
</evidence>
<dbReference type="SUPFAM" id="SSF56645">
    <property type="entry name" value="Acyl-CoA dehydrogenase NM domain-like"/>
    <property type="match status" value="1"/>
</dbReference>
<dbReference type="InterPro" id="IPR036250">
    <property type="entry name" value="AcylCo_DH-like_C"/>
</dbReference>
<dbReference type="InterPro" id="IPR009100">
    <property type="entry name" value="AcylCoA_DH/oxidase_NM_dom_sf"/>
</dbReference>
<reference evidence="10 11" key="1">
    <citation type="submission" date="2024-06" db="EMBL/GenBank/DDBJ databases">
        <title>Sorghum-associated microbial communities from plants grown in Nebraska, USA.</title>
        <authorList>
            <person name="Schachtman D."/>
        </authorList>
    </citation>
    <scope>NUCLEOTIDE SEQUENCE [LARGE SCALE GENOMIC DNA]</scope>
    <source>
        <strain evidence="10 11">1288</strain>
    </source>
</reference>
<feature type="domain" description="Acyl-CoA oxidase/dehydrogenase middle" evidence="7">
    <location>
        <begin position="145"/>
        <end position="237"/>
    </location>
</feature>
<comment type="caution">
    <text evidence="10">The sequence shown here is derived from an EMBL/GenBank/DDBJ whole genome shotgun (WGS) entry which is preliminary data.</text>
</comment>
<keyword evidence="5" id="KW-0560">Oxidoreductase</keyword>
<dbReference type="Proteomes" id="UP001549104">
    <property type="component" value="Unassembled WGS sequence"/>
</dbReference>
<evidence type="ECO:0000256" key="2">
    <source>
        <dbReference type="ARBA" id="ARBA00009347"/>
    </source>
</evidence>
<comment type="similarity">
    <text evidence="2 5">Belongs to the acyl-CoA dehydrogenase family.</text>
</comment>
<dbReference type="Gene3D" id="1.10.540.10">
    <property type="entry name" value="Acyl-CoA dehydrogenase/oxidase, N-terminal domain"/>
    <property type="match status" value="1"/>
</dbReference>
<dbReference type="InterPro" id="IPR009075">
    <property type="entry name" value="AcylCo_DH/oxidase_C"/>
</dbReference>
<feature type="domain" description="Acyl-CoA dehydrogenase/oxidase C-terminal" evidence="6">
    <location>
        <begin position="249"/>
        <end position="412"/>
    </location>
</feature>
<keyword evidence="3 5" id="KW-0285">Flavoprotein</keyword>
<evidence type="ECO:0000256" key="3">
    <source>
        <dbReference type="ARBA" id="ARBA00022630"/>
    </source>
</evidence>
<dbReference type="Pfam" id="PF02770">
    <property type="entry name" value="Acyl-CoA_dh_M"/>
    <property type="match status" value="1"/>
</dbReference>
<dbReference type="EMBL" id="JBEPME010000006">
    <property type="protein sequence ID" value="MET3658812.1"/>
    <property type="molecule type" value="Genomic_DNA"/>
</dbReference>
<dbReference type="PANTHER" id="PTHR43884:SF12">
    <property type="entry name" value="ISOVALERYL-COA DEHYDROGENASE, MITOCHONDRIAL-RELATED"/>
    <property type="match status" value="1"/>
</dbReference>
<evidence type="ECO:0000256" key="5">
    <source>
        <dbReference type="RuleBase" id="RU362125"/>
    </source>
</evidence>
<evidence type="ECO:0000259" key="8">
    <source>
        <dbReference type="Pfam" id="PF02771"/>
    </source>
</evidence>
<accession>A0ABV2KCL9</accession>
<dbReference type="Pfam" id="PF02771">
    <property type="entry name" value="Acyl-CoA_dh_N"/>
    <property type="match status" value="1"/>
</dbReference>
<dbReference type="InterPro" id="IPR037069">
    <property type="entry name" value="AcylCoA_DH/ox_N_sf"/>
</dbReference>
<name>A0ABV2KCL9_SPOPS</name>
<evidence type="ECO:0000259" key="9">
    <source>
        <dbReference type="Pfam" id="PF21263"/>
    </source>
</evidence>
<evidence type="ECO:0000259" key="7">
    <source>
        <dbReference type="Pfam" id="PF02770"/>
    </source>
</evidence>
<organism evidence="10 11">
    <name type="scientific">Sporosarcina psychrophila</name>
    <name type="common">Bacillus psychrophilus</name>
    <dbReference type="NCBI Taxonomy" id="1476"/>
    <lineage>
        <taxon>Bacteria</taxon>
        <taxon>Bacillati</taxon>
        <taxon>Bacillota</taxon>
        <taxon>Bacilli</taxon>
        <taxon>Bacillales</taxon>
        <taxon>Caryophanaceae</taxon>
        <taxon>Sporosarcina</taxon>
    </lineage>
</organism>
<dbReference type="Gene3D" id="2.40.110.10">
    <property type="entry name" value="Butyryl-CoA Dehydrogenase, subunit A, domain 2"/>
    <property type="match status" value="1"/>
</dbReference>
<protein>
    <submittedName>
        <fullName evidence="10">Alkylation response protein AidB-like acyl-CoA dehydrogenase</fullName>
    </submittedName>
</protein>
<feature type="domain" description="Acyl-CoA dehydrogenase-like C-terminal" evidence="9">
    <location>
        <begin position="458"/>
        <end position="545"/>
    </location>
</feature>
<evidence type="ECO:0000259" key="6">
    <source>
        <dbReference type="Pfam" id="PF00441"/>
    </source>
</evidence>
<evidence type="ECO:0000256" key="1">
    <source>
        <dbReference type="ARBA" id="ARBA00001974"/>
    </source>
</evidence>
<proteinExistence type="inferred from homology"/>
<sequence>MEQIQHLISDTNLTNSSMTYSYFTPEDFTDDYEMIAKTTKQFLKLDVKPQLEKGLSIENQNVRVLFEKAGDIGLLGIEVPEAYGGFELGKMVAGLVAEIMGAAGSFSVSFNIHVGVGTLPYVYFGTEAQKEKYLPKLTSGEWIGAYALTESNAGSDALNSKTTAVLNKEGTDWILNGEKQWITNAHLADCYVVFGKIAEGMTAFIVERTFEGVSVGPEEKKMGINGSSTATLILEDVKIPVGNVLGEIGKGHHIALNILNMARLKLAFANIGTAKHALHLSVAYAKERKQFSKALIGFTMIQEKVANMAVRIFGAESAAYRTAGAMDEALQSVDSVEELVRIVADFMIDCAINKVNSSEALDYIVDEAVQIHGGYGYMQEYEVENLYRDARINRIFEGTNEINRLAIAKGLLKKIEKGQLWSAKNEVDNRTHALTRHYGYLVKAKQLIGIVVKALAGPLGESIEEEQEYLGLLASMNERLFIMESALLRTEKALIKNGESEEKKKMLMSDVICEEGYRSIQTAAISFVSSALPDEDSRGLMLMEIQAISAPLYSNMFIKKREIIQGIIESARYSV</sequence>